<dbReference type="RefSeq" id="XP_069202171.1">
    <property type="nucleotide sequence ID" value="XM_069343618.1"/>
</dbReference>
<dbReference type="EMBL" id="JBFMKM010000005">
    <property type="protein sequence ID" value="KAL1305898.1"/>
    <property type="molecule type" value="Genomic_DNA"/>
</dbReference>
<dbReference type="Pfam" id="PF10394">
    <property type="entry name" value="Hat1_N"/>
    <property type="match status" value="1"/>
</dbReference>
<dbReference type="InterPro" id="IPR016181">
    <property type="entry name" value="Acyl_CoA_acyltransferase"/>
</dbReference>
<keyword evidence="10" id="KW-1185">Reference proteome</keyword>
<accession>A0ABR3PIC2</accession>
<protein>
    <recommendedName>
        <fullName evidence="3 7">Histone acetyltransferase type B catalytic subunit</fullName>
        <ecNumber evidence="2 7">2.3.1.48</ecNumber>
    </recommendedName>
</protein>
<evidence type="ECO:0000313" key="9">
    <source>
        <dbReference type="EMBL" id="KAL1305898.1"/>
    </source>
</evidence>
<comment type="caution">
    <text evidence="9">The sequence shown here is derived from an EMBL/GenBank/DDBJ whole genome shotgun (WGS) entry which is preliminary data.</text>
</comment>
<dbReference type="Proteomes" id="UP001562354">
    <property type="component" value="Unassembled WGS sequence"/>
</dbReference>
<evidence type="ECO:0000313" key="10">
    <source>
        <dbReference type="Proteomes" id="UP001562354"/>
    </source>
</evidence>
<name>A0ABR3PIC2_9PEZI</name>
<comment type="similarity">
    <text evidence="1 7">Belongs to the HAT1 family.</text>
</comment>
<comment type="function">
    <text evidence="7">Catalytic component of the histone acetylase B (HAT-B) complex. Has intrinsic substrate specificity that modifies lysine in recognition sequence GXGKXG. Involved in DNA double-strand break repair.</text>
</comment>
<dbReference type="EC" id="2.3.1.48" evidence="2 7"/>
<sequence length="521" mass="59204">MSDRSESPEGSDVSDISETLQNQVDDWSSNTTDACNIIFFRGKNELARFSPACTYPIFGEEEAVFGYKGLDISLSFASHNLKPHVSISWDEKWEDRGEIKASDVRAALADFLPESAFEDESLPTDLSESEAAEFSPPGVRIEPYSIGGRNYEIWCARLVDPLAREMMENAQVLVPLFIEGGTELQMDHDWINERWKIFFLYEICDKSPGTSPYSMVGFATSYQAFSLPDRSSPAAGLVNLLESEGPDSILDLWSPEDTEAKMRASRSSTLDLPSRERISQFIILPPYQGSGHGPQLYNKMYTFLIARNNVFELTVEDPNEAFDDMRDACDLVYLRDSEPDFDLLTINVDVETAKLKPNASIPVDDIVDGSTKKFIRTHYKIVPRQSARLVEMQTLSKIPTFNRNPARITKKEKSSNKQDRAYYFWRLYVKQRLYETHRDTLMELDHEDRIKKLEDTVNTVQADYERLLALAEKRANHATKVQLPVLGAARKERKRKVIVLDESDDDSAGVVVVKKGKTELK</sequence>
<keyword evidence="4 7" id="KW-0808">Transferase</keyword>
<dbReference type="PANTHER" id="PTHR12046">
    <property type="entry name" value="HISTONE ACETYLTRANSFERASE TYPE B CATALYTIC SUBUNIT"/>
    <property type="match status" value="1"/>
</dbReference>
<keyword evidence="7" id="KW-0539">Nucleus</keyword>
<comment type="subunit">
    <text evidence="7">Component of the HAT-B complex composed of at least HAT1 and HAT2. The HAT-B complex binds to histone H4 tail.</text>
</comment>
<evidence type="ECO:0000256" key="5">
    <source>
        <dbReference type="ARBA" id="ARBA00023315"/>
    </source>
</evidence>
<evidence type="ECO:0000256" key="7">
    <source>
        <dbReference type="PIRNR" id="PIRNR038084"/>
    </source>
</evidence>
<dbReference type="Gene3D" id="3.40.630.30">
    <property type="match status" value="1"/>
</dbReference>
<feature type="domain" description="Histone acetyl transferase HAT1 N-terminal" evidence="8">
    <location>
        <begin position="27"/>
        <end position="179"/>
    </location>
</feature>
<dbReference type="InterPro" id="IPR019467">
    <property type="entry name" value="Hat1_N"/>
</dbReference>
<dbReference type="Gene3D" id="3.90.360.10">
    <property type="entry name" value="Histone acetyl transferase 1 (HAT1), N-terminal domain"/>
    <property type="match status" value="1"/>
</dbReference>
<reference evidence="9 10" key="1">
    <citation type="submission" date="2024-07" db="EMBL/GenBank/DDBJ databases">
        <title>Draft sequence of the Neodothiora populina.</title>
        <authorList>
            <person name="Drown D.D."/>
            <person name="Schuette U.S."/>
            <person name="Buechlein A.B."/>
            <person name="Rusch D.R."/>
            <person name="Winton L.W."/>
            <person name="Adams G.A."/>
        </authorList>
    </citation>
    <scope>NUCLEOTIDE SEQUENCE [LARGE SCALE GENOMIC DNA]</scope>
    <source>
        <strain evidence="9 10">CPC 39397</strain>
    </source>
</reference>
<dbReference type="PIRSF" id="PIRSF038084">
    <property type="entry name" value="HAT-B_cat"/>
    <property type="match status" value="1"/>
</dbReference>
<evidence type="ECO:0000256" key="6">
    <source>
        <dbReference type="ARBA" id="ARBA00048017"/>
    </source>
</evidence>
<keyword evidence="5 7" id="KW-0012">Acyltransferase</keyword>
<proteinExistence type="inferred from homology"/>
<evidence type="ECO:0000256" key="1">
    <source>
        <dbReference type="ARBA" id="ARBA00010543"/>
    </source>
</evidence>
<dbReference type="InterPro" id="IPR017380">
    <property type="entry name" value="Hist_AcTrfase_B-typ_cat-su"/>
</dbReference>
<evidence type="ECO:0000259" key="8">
    <source>
        <dbReference type="Pfam" id="PF10394"/>
    </source>
</evidence>
<comment type="catalytic activity">
    <reaction evidence="6 7">
        <text>L-lysyl-[protein] + acetyl-CoA = N(6)-acetyl-L-lysyl-[protein] + CoA + H(+)</text>
        <dbReference type="Rhea" id="RHEA:45948"/>
        <dbReference type="Rhea" id="RHEA-COMP:9752"/>
        <dbReference type="Rhea" id="RHEA-COMP:10731"/>
        <dbReference type="ChEBI" id="CHEBI:15378"/>
        <dbReference type="ChEBI" id="CHEBI:29969"/>
        <dbReference type="ChEBI" id="CHEBI:57287"/>
        <dbReference type="ChEBI" id="CHEBI:57288"/>
        <dbReference type="ChEBI" id="CHEBI:61930"/>
        <dbReference type="EC" id="2.3.1.48"/>
    </reaction>
</comment>
<evidence type="ECO:0000256" key="3">
    <source>
        <dbReference type="ARBA" id="ARBA00021268"/>
    </source>
</evidence>
<evidence type="ECO:0000256" key="4">
    <source>
        <dbReference type="ARBA" id="ARBA00022679"/>
    </source>
</evidence>
<gene>
    <name evidence="9" type="ORF">AAFC00_004043</name>
</gene>
<dbReference type="InterPro" id="IPR037113">
    <property type="entry name" value="Hat1_N_sf"/>
</dbReference>
<dbReference type="SUPFAM" id="SSF55729">
    <property type="entry name" value="Acyl-CoA N-acyltransferases (Nat)"/>
    <property type="match status" value="1"/>
</dbReference>
<dbReference type="GeneID" id="95977743"/>
<organism evidence="9 10">
    <name type="scientific">Neodothiora populina</name>
    <dbReference type="NCBI Taxonomy" id="2781224"/>
    <lineage>
        <taxon>Eukaryota</taxon>
        <taxon>Fungi</taxon>
        <taxon>Dikarya</taxon>
        <taxon>Ascomycota</taxon>
        <taxon>Pezizomycotina</taxon>
        <taxon>Dothideomycetes</taxon>
        <taxon>Dothideomycetidae</taxon>
        <taxon>Dothideales</taxon>
        <taxon>Dothioraceae</taxon>
        <taxon>Neodothiora</taxon>
    </lineage>
</organism>
<keyword evidence="7" id="KW-0963">Cytoplasm</keyword>
<evidence type="ECO:0000256" key="2">
    <source>
        <dbReference type="ARBA" id="ARBA00013184"/>
    </source>
</evidence>
<comment type="subcellular location">
    <subcellularLocation>
        <location evidence="7">Cytoplasm</location>
    </subcellularLocation>
    <subcellularLocation>
        <location evidence="7">Nucleus</location>
    </subcellularLocation>
</comment>